<evidence type="ECO:0000256" key="3">
    <source>
        <dbReference type="ARBA" id="ARBA00022833"/>
    </source>
</evidence>
<dbReference type="PANTHER" id="PTHR31973">
    <property type="entry name" value="POLYPROTEIN, PUTATIVE-RELATED"/>
    <property type="match status" value="1"/>
</dbReference>
<proteinExistence type="predicted"/>
<keyword evidence="8" id="KW-1185">Reference proteome</keyword>
<evidence type="ECO:0000256" key="4">
    <source>
        <dbReference type="PROSITE-ProRule" id="PRU00047"/>
    </source>
</evidence>
<evidence type="ECO:0000256" key="5">
    <source>
        <dbReference type="SAM" id="MobiDB-lite"/>
    </source>
</evidence>
<dbReference type="Pfam" id="PF10551">
    <property type="entry name" value="MULE"/>
    <property type="match status" value="1"/>
</dbReference>
<dbReference type="InterPro" id="IPR018289">
    <property type="entry name" value="MULE_transposase_dom"/>
</dbReference>
<dbReference type="SMART" id="SM00575">
    <property type="entry name" value="ZnF_PMZ"/>
    <property type="match status" value="1"/>
</dbReference>
<sequence>MALQRVKTVFHGRWIESCRYIDYRLLDVYVSVSSSFQEFVNCIQHRLFPNLEVSICRLTLYWKDGNNSKLIRIVDDKDVSWIMLVLSKLPDNDLLVVLDTAPATDIGNTPYMSSELPRTEDSRTENVIIDLNAFESPNTVIHIRVGSMFRQKSVLKKAIYMLALNSSFELVTVRSNRTSFDIRCKDPSCPWYLRASVFKRSDIWIVRKFIYTHMCSVDVVKNDHKQATSWIVSECTKLIFKTNDKVPCRPSDVINYMKIHHSVNISYDKAWGGREIALNSIRGTPEDSYAMLSAFSDALIRNNPGTYTAEEADDEGRFKFYFMALAASIDAWNYCVPVISVDGAAMKNKYLGTLISTCTIDGNSQIVPLPFAVVDSENDLSWSWFFRNLKAVFGEHNEMLIVSDAYKSIENGFNAVYEIAEHGLCAFHLLKNLKKNHKSLPMEDSFNKCARTYTLLEFEYYMRQLEQLSPSMRHELEAVGRHKWARAFFKRKRYQVITTNISESMNSTLKEQRELPVIGLLESIRSLIQKWFYERRIKWSFQRTQLSIYAEDLIRESLAQSHSMNIYPVDQHEFEVHHRKEQFVVNILNRTCSCRQWDLDLIPCSHACRALSTRNLNLHLYTDKFYYVSNLINLYKKGTRSIGTVNQIKNTHQGGNDGILPPQVKRPAGRPKKKRFTSFLEKKASVRCSRCGKKGHNCKSCKEPI</sequence>
<organism evidence="8 9">
    <name type="scientific">Cucumis melo</name>
    <name type="common">Muskmelon</name>
    <dbReference type="NCBI Taxonomy" id="3656"/>
    <lineage>
        <taxon>Eukaryota</taxon>
        <taxon>Viridiplantae</taxon>
        <taxon>Streptophyta</taxon>
        <taxon>Embryophyta</taxon>
        <taxon>Tracheophyta</taxon>
        <taxon>Spermatophyta</taxon>
        <taxon>Magnoliopsida</taxon>
        <taxon>eudicotyledons</taxon>
        <taxon>Gunneridae</taxon>
        <taxon>Pentapetalae</taxon>
        <taxon>rosids</taxon>
        <taxon>fabids</taxon>
        <taxon>Cucurbitales</taxon>
        <taxon>Cucurbitaceae</taxon>
        <taxon>Benincaseae</taxon>
        <taxon>Cucumis</taxon>
    </lineage>
</organism>
<evidence type="ECO:0000313" key="8">
    <source>
        <dbReference type="Proteomes" id="UP001652600"/>
    </source>
</evidence>
<evidence type="ECO:0000259" key="7">
    <source>
        <dbReference type="PROSITE" id="PS50966"/>
    </source>
</evidence>
<evidence type="ECO:0000313" key="9">
    <source>
        <dbReference type="RefSeq" id="XP_008455803.2"/>
    </source>
</evidence>
<gene>
    <name evidence="9" type="primary">LOC103495899</name>
</gene>
<protein>
    <submittedName>
        <fullName evidence="9">Uncharacterized protein LOC103495899</fullName>
    </submittedName>
</protein>
<evidence type="ECO:0000256" key="2">
    <source>
        <dbReference type="ARBA" id="ARBA00022771"/>
    </source>
</evidence>
<dbReference type="Pfam" id="PF04434">
    <property type="entry name" value="SWIM"/>
    <property type="match status" value="1"/>
</dbReference>
<feature type="domain" description="CCHC-type" evidence="6">
    <location>
        <begin position="687"/>
        <end position="703"/>
    </location>
</feature>
<accession>A0A1S3C300</accession>
<dbReference type="GO" id="GO:0008270">
    <property type="term" value="F:zinc ion binding"/>
    <property type="evidence" value="ECO:0007669"/>
    <property type="project" value="UniProtKB-KW"/>
</dbReference>
<keyword evidence="3" id="KW-0862">Zinc</keyword>
<dbReference type="PROSITE" id="PS50966">
    <property type="entry name" value="ZF_SWIM"/>
    <property type="match status" value="1"/>
</dbReference>
<evidence type="ECO:0000259" key="6">
    <source>
        <dbReference type="PROSITE" id="PS50158"/>
    </source>
</evidence>
<dbReference type="KEGG" id="cmo:103495899"/>
<dbReference type="PROSITE" id="PS50158">
    <property type="entry name" value="ZF_CCHC"/>
    <property type="match status" value="1"/>
</dbReference>
<dbReference type="RefSeq" id="XP_008455803.2">
    <property type="nucleotide sequence ID" value="XM_008457581.3"/>
</dbReference>
<dbReference type="InParanoid" id="A0A1S3C300"/>
<dbReference type="GeneID" id="103495899"/>
<dbReference type="eggNOG" id="ENOG502RJNC">
    <property type="taxonomic scope" value="Eukaryota"/>
</dbReference>
<keyword evidence="2 4" id="KW-0863">Zinc-finger</keyword>
<dbReference type="InterPro" id="IPR004332">
    <property type="entry name" value="Transposase_MuDR"/>
</dbReference>
<dbReference type="PANTHER" id="PTHR31973:SF113">
    <property type="entry name" value="PROTEIN FAR1-RELATED SEQUENCE 5-LIKE"/>
    <property type="match status" value="1"/>
</dbReference>
<feature type="domain" description="SWIM-type" evidence="7">
    <location>
        <begin position="583"/>
        <end position="615"/>
    </location>
</feature>
<evidence type="ECO:0000256" key="1">
    <source>
        <dbReference type="ARBA" id="ARBA00022723"/>
    </source>
</evidence>
<dbReference type="InterPro" id="IPR006564">
    <property type="entry name" value="Znf_PMZ"/>
</dbReference>
<dbReference type="InterPro" id="IPR007527">
    <property type="entry name" value="Znf_SWIM"/>
</dbReference>
<reference evidence="9" key="1">
    <citation type="submission" date="2025-08" db="UniProtKB">
        <authorList>
            <consortium name="RefSeq"/>
        </authorList>
    </citation>
    <scope>IDENTIFICATION</scope>
    <source>
        <tissue evidence="9">Stem</tissue>
    </source>
</reference>
<dbReference type="AlphaFoldDB" id="A0A1S3C300"/>
<keyword evidence="1" id="KW-0479">Metal-binding</keyword>
<dbReference type="Proteomes" id="UP001652600">
    <property type="component" value="Chromosome 8"/>
</dbReference>
<dbReference type="Pfam" id="PF03108">
    <property type="entry name" value="DBD_Tnp_Mut"/>
    <property type="match status" value="1"/>
</dbReference>
<name>A0A1S3C300_CUCME</name>
<dbReference type="GO" id="GO:0003676">
    <property type="term" value="F:nucleic acid binding"/>
    <property type="evidence" value="ECO:0007669"/>
    <property type="project" value="InterPro"/>
</dbReference>
<dbReference type="InterPro" id="IPR001878">
    <property type="entry name" value="Znf_CCHC"/>
</dbReference>
<feature type="region of interest" description="Disordered" evidence="5">
    <location>
        <begin position="649"/>
        <end position="672"/>
    </location>
</feature>